<dbReference type="SMART" id="SM01012">
    <property type="entry name" value="ANTAR"/>
    <property type="match status" value="1"/>
</dbReference>
<dbReference type="EMBL" id="AM406670">
    <property type="protein sequence ID" value="CAL93558.1"/>
    <property type="molecule type" value="Genomic_DNA"/>
</dbReference>
<dbReference type="Pfam" id="PF03861">
    <property type="entry name" value="ANTAR"/>
    <property type="match status" value="1"/>
</dbReference>
<evidence type="ECO:0000259" key="2">
    <source>
        <dbReference type="PROSITE" id="PS50921"/>
    </source>
</evidence>
<dbReference type="eggNOG" id="COG3707">
    <property type="taxonomic scope" value="Bacteria"/>
</dbReference>
<reference evidence="3 4" key="1">
    <citation type="journal article" date="2006" name="Nat. Biotechnol.">
        <title>Complete genome of the mutualistic, N2-fixing grass endophyte Azoarcus sp. strain BH72.</title>
        <authorList>
            <person name="Krause A."/>
            <person name="Ramakumar A."/>
            <person name="Bartels D."/>
            <person name="Battistoni F."/>
            <person name="Bekel T."/>
            <person name="Boch J."/>
            <person name="Boehm M."/>
            <person name="Friedrich F."/>
            <person name="Hurek T."/>
            <person name="Krause L."/>
            <person name="Linke B."/>
            <person name="McHardy A.C."/>
            <person name="Sarkar A."/>
            <person name="Schneiker S."/>
            <person name="Syed A.A."/>
            <person name="Thauer R."/>
            <person name="Vorhoelter F.-J."/>
            <person name="Weidner S."/>
            <person name="Puehler A."/>
            <person name="Reinhold-Hurek B."/>
            <person name="Kaiser O."/>
            <person name="Goesmann A."/>
        </authorList>
    </citation>
    <scope>NUCLEOTIDE SEQUENCE [LARGE SCALE GENOMIC DNA]</scope>
    <source>
        <strain evidence="3 4">BH72</strain>
    </source>
</reference>
<protein>
    <submittedName>
        <fullName evidence="3">Probable nitrate regulatory protein</fullName>
    </submittedName>
</protein>
<dbReference type="InterPro" id="IPR036388">
    <property type="entry name" value="WH-like_DNA-bd_sf"/>
</dbReference>
<dbReference type="Gene3D" id="1.10.10.10">
    <property type="entry name" value="Winged helix-like DNA-binding domain superfamily/Winged helix DNA-binding domain"/>
    <property type="match status" value="1"/>
</dbReference>
<dbReference type="SUPFAM" id="SSF52172">
    <property type="entry name" value="CheY-like"/>
    <property type="match status" value="1"/>
</dbReference>
<dbReference type="AlphaFoldDB" id="A1K403"/>
<dbReference type="InterPro" id="IPR005561">
    <property type="entry name" value="ANTAR"/>
</dbReference>
<evidence type="ECO:0000313" key="3">
    <source>
        <dbReference type="EMBL" id="CAL93558.1"/>
    </source>
</evidence>
<feature type="domain" description="NIT" evidence="1">
    <location>
        <begin position="30"/>
        <end position="284"/>
    </location>
</feature>
<dbReference type="KEGG" id="azo:azo0941"/>
<dbReference type="InterPro" id="IPR013587">
    <property type="entry name" value="Nitrate/nitrite_sensing"/>
</dbReference>
<dbReference type="Proteomes" id="UP000002588">
    <property type="component" value="Chromosome"/>
</dbReference>
<evidence type="ECO:0000313" key="4">
    <source>
        <dbReference type="Proteomes" id="UP000002588"/>
    </source>
</evidence>
<dbReference type="PROSITE" id="PS50921">
    <property type="entry name" value="ANTAR"/>
    <property type="match status" value="1"/>
</dbReference>
<dbReference type="HOGENOM" id="CLU_052982_0_0_4"/>
<name>A1K403_AZOSB</name>
<sequence>MKSALGFLVAAKRCEIHGLEQLEVTCGLVKGVSELVHMLQKERGASNVFLASRGSRFADKRSEQVAATEAVEIQVRDLFDRLATDSARMAGGMRLFSRIAYVLHALNALPALREQIEGLHLGPEQATHSFSELIAGLLAVVFEAADTAVDPAISRALVSLFNFMQGKELAGQERAVGAAALAAGRFEAGEQQRMLHLIEAQERCFQLFIEFADPTLRTIWRNAQVAPEIAELERMRRIATTTPAGRPVDDTSQRWFDCATARIDVMRQVEDCATNALLQLCENTLAAARTELAEHAALLDTLEAAGGPDVLPPAALSALVERAGVTAPAGAPAAPEALHAADGLGPQLGRSVFELMQDQAQRLQTMSDELNTVRAALNERKVVERAKGLLMASRGLSEEEAYKLLRQTAMNQNRRLVEVAEATLALADVLRSE</sequence>
<dbReference type="GO" id="GO:0003723">
    <property type="term" value="F:RNA binding"/>
    <property type="evidence" value="ECO:0007669"/>
    <property type="project" value="InterPro"/>
</dbReference>
<keyword evidence="4" id="KW-1185">Reference proteome</keyword>
<dbReference type="PROSITE" id="PS50906">
    <property type="entry name" value="NIT"/>
    <property type="match status" value="1"/>
</dbReference>
<accession>A1K403</accession>
<dbReference type="InterPro" id="IPR011006">
    <property type="entry name" value="CheY-like_superfamily"/>
</dbReference>
<dbReference type="Pfam" id="PF08376">
    <property type="entry name" value="NIT"/>
    <property type="match status" value="1"/>
</dbReference>
<organism evidence="3 4">
    <name type="scientific">Azoarcus sp. (strain BH72)</name>
    <dbReference type="NCBI Taxonomy" id="418699"/>
    <lineage>
        <taxon>Bacteria</taxon>
        <taxon>Pseudomonadati</taxon>
        <taxon>Pseudomonadota</taxon>
        <taxon>Betaproteobacteria</taxon>
        <taxon>Rhodocyclales</taxon>
        <taxon>Zoogloeaceae</taxon>
        <taxon>Azoarcus</taxon>
    </lineage>
</organism>
<feature type="domain" description="ANTAR" evidence="2">
    <location>
        <begin position="363"/>
        <end position="424"/>
    </location>
</feature>
<evidence type="ECO:0000259" key="1">
    <source>
        <dbReference type="PROSITE" id="PS50906"/>
    </source>
</evidence>
<proteinExistence type="predicted"/>
<dbReference type="RefSeq" id="WP_011764675.1">
    <property type="nucleotide sequence ID" value="NC_008702.1"/>
</dbReference>
<dbReference type="InterPro" id="IPR010910">
    <property type="entry name" value="Nitrate/nitrite_sensing_bac"/>
</dbReference>
<dbReference type="STRING" id="62928.azo0941"/>
<gene>
    <name evidence="3" type="ordered locus">azo0941</name>
</gene>